<dbReference type="Pfam" id="PF07856">
    <property type="entry name" value="Orai-1"/>
    <property type="match status" value="1"/>
</dbReference>
<protein>
    <recommendedName>
        <fullName evidence="12">Protein-serine/threonine kinase</fullName>
        <ecNumber evidence="12">2.7.11.-</ecNumber>
    </recommendedName>
</protein>
<dbReference type="InterPro" id="IPR036890">
    <property type="entry name" value="HATPase_C_sf"/>
</dbReference>
<dbReference type="InterPro" id="IPR036784">
    <property type="entry name" value="AK/P_DHK_N_sf"/>
</dbReference>
<evidence type="ECO:0000256" key="2">
    <source>
        <dbReference type="ARBA" id="ARBA00006155"/>
    </source>
</evidence>
<dbReference type="Gene3D" id="1.20.140.140">
    <property type="entry name" value="Calcium release-activated calcium channel protein Orai"/>
    <property type="match status" value="1"/>
</dbReference>
<dbReference type="GO" id="GO:0005524">
    <property type="term" value="F:ATP binding"/>
    <property type="evidence" value="ECO:0007669"/>
    <property type="project" value="UniProtKB-UniRule"/>
</dbReference>
<proteinExistence type="inferred from homology"/>
<comment type="similarity">
    <text evidence="2 12">Belongs to the PDK/BCKDK protein kinase family.</text>
</comment>
<dbReference type="Pfam" id="PF10436">
    <property type="entry name" value="BCDHK_Adom3"/>
    <property type="match status" value="1"/>
</dbReference>
<dbReference type="FunFam" id="1.20.140.140:FF:000001">
    <property type="entry name" value="Calcium release-activated calcium modulator 1"/>
    <property type="match status" value="1"/>
</dbReference>
<keyword evidence="7 12" id="KW-0418">Kinase</keyword>
<keyword evidence="6 12" id="KW-0547">Nucleotide-binding</keyword>
<evidence type="ECO:0000256" key="9">
    <source>
        <dbReference type="ARBA" id="ARBA00022989"/>
    </source>
</evidence>
<evidence type="ECO:0000256" key="1">
    <source>
        <dbReference type="ARBA" id="ARBA00004141"/>
    </source>
</evidence>
<comment type="similarity">
    <text evidence="3">Belongs to the Orai family.</text>
</comment>
<dbReference type="Proteomes" id="UP001187343">
    <property type="component" value="Unassembled WGS sequence"/>
</dbReference>
<dbReference type="CDD" id="cd16929">
    <property type="entry name" value="HATPase_PDK-like"/>
    <property type="match status" value="1"/>
</dbReference>
<feature type="domain" description="Histidine kinase" evidence="14">
    <location>
        <begin position="289"/>
        <end position="413"/>
    </location>
</feature>
<evidence type="ECO:0000313" key="16">
    <source>
        <dbReference type="Proteomes" id="UP001187343"/>
    </source>
</evidence>
<dbReference type="Gene3D" id="3.30.565.10">
    <property type="entry name" value="Histidine kinase-like ATPase, C-terminal domain"/>
    <property type="match status" value="1"/>
</dbReference>
<keyword evidence="8 12" id="KW-0067">ATP-binding</keyword>
<evidence type="ECO:0000256" key="13">
    <source>
        <dbReference type="SAM" id="Phobius"/>
    </source>
</evidence>
<dbReference type="Gene3D" id="1.20.140.20">
    <property type="entry name" value="Alpha-ketoacid/pyruvate dehydrogenase kinase, N-terminal domain"/>
    <property type="match status" value="1"/>
</dbReference>
<evidence type="ECO:0000256" key="12">
    <source>
        <dbReference type="RuleBase" id="RU366032"/>
    </source>
</evidence>
<keyword evidence="11 13" id="KW-0472">Membrane</keyword>
<dbReference type="GO" id="GO:0004740">
    <property type="term" value="F:pyruvate dehydrogenase (acetyl-transferring) kinase activity"/>
    <property type="evidence" value="ECO:0007669"/>
    <property type="project" value="TreeGrafter"/>
</dbReference>
<evidence type="ECO:0000256" key="4">
    <source>
        <dbReference type="ARBA" id="ARBA00022679"/>
    </source>
</evidence>
<dbReference type="AlphaFoldDB" id="A0AA88Q3M6"/>
<gene>
    <name evidence="15" type="ORF">Q8A67_003717</name>
</gene>
<accession>A0AA88Q3M6</accession>
<evidence type="ECO:0000256" key="11">
    <source>
        <dbReference type="ARBA" id="ARBA00023136"/>
    </source>
</evidence>
<keyword evidence="4 12" id="KW-0808">Transferase</keyword>
<evidence type="ECO:0000256" key="7">
    <source>
        <dbReference type="ARBA" id="ARBA00022777"/>
    </source>
</evidence>
<dbReference type="Pfam" id="PF02518">
    <property type="entry name" value="HATPase_c"/>
    <property type="match status" value="1"/>
</dbReference>
<dbReference type="EC" id="2.7.11.-" evidence="12"/>
<feature type="transmembrane region" description="Helical" evidence="13">
    <location>
        <begin position="591"/>
        <end position="616"/>
    </location>
</feature>
<keyword evidence="16" id="KW-1185">Reference proteome</keyword>
<dbReference type="InterPro" id="IPR018955">
    <property type="entry name" value="BCDHK/PDK_N"/>
</dbReference>
<evidence type="ECO:0000313" key="15">
    <source>
        <dbReference type="EMBL" id="KAK2911584.1"/>
    </source>
</evidence>
<dbReference type="InterPro" id="IPR005467">
    <property type="entry name" value="His_kinase_dom"/>
</dbReference>
<reference evidence="15" key="1">
    <citation type="submission" date="2023-08" db="EMBL/GenBank/DDBJ databases">
        <title>Chromosome-level Genome Assembly of mud carp (Cirrhinus molitorella).</title>
        <authorList>
            <person name="Liu H."/>
        </authorList>
    </citation>
    <scope>NUCLEOTIDE SEQUENCE</scope>
    <source>
        <strain evidence="15">Prfri</strain>
        <tissue evidence="15">Muscle</tissue>
    </source>
</reference>
<dbReference type="PANTHER" id="PTHR11947">
    <property type="entry name" value="PYRUVATE DEHYDROGENASE KINASE"/>
    <property type="match status" value="1"/>
</dbReference>
<dbReference type="InterPro" id="IPR038350">
    <property type="entry name" value="Orai_sf"/>
</dbReference>
<dbReference type="GO" id="GO:0010906">
    <property type="term" value="P:regulation of glucose metabolic process"/>
    <property type="evidence" value="ECO:0007669"/>
    <property type="project" value="TreeGrafter"/>
</dbReference>
<keyword evidence="9 13" id="KW-1133">Transmembrane helix</keyword>
<keyword evidence="10 12" id="KW-0496">Mitochondrion</keyword>
<dbReference type="InterPro" id="IPR012446">
    <property type="entry name" value="CRAC_channel"/>
</dbReference>
<dbReference type="EMBL" id="JAUYZG010000003">
    <property type="protein sequence ID" value="KAK2911584.1"/>
    <property type="molecule type" value="Genomic_DNA"/>
</dbReference>
<dbReference type="PROSITE" id="PS50109">
    <property type="entry name" value="HIS_KIN"/>
    <property type="match status" value="1"/>
</dbReference>
<dbReference type="PANTHER" id="PTHR11947:SF39">
    <property type="entry name" value="PROTEIN-SERINE_THREONINE KINASE"/>
    <property type="match status" value="1"/>
</dbReference>
<evidence type="ECO:0000256" key="3">
    <source>
        <dbReference type="ARBA" id="ARBA00008062"/>
    </source>
</evidence>
<keyword evidence="5 13" id="KW-0812">Transmembrane</keyword>
<evidence type="ECO:0000256" key="10">
    <source>
        <dbReference type="ARBA" id="ARBA00023128"/>
    </source>
</evidence>
<evidence type="ECO:0000256" key="6">
    <source>
        <dbReference type="ARBA" id="ARBA00022741"/>
    </source>
</evidence>
<dbReference type="SUPFAM" id="SSF55874">
    <property type="entry name" value="ATPase domain of HSP90 chaperone/DNA topoisomerase II/histidine kinase"/>
    <property type="match status" value="1"/>
</dbReference>
<sequence>MRGRVTGQAMELLGSSASRISVTRLFLSTSAKAAAPNSTGVTLHGMDKRFRSTSSMSSYTELARERSKTVTSFYNQSAIDASAEKPSVRLTPATMLYAGKSPDGQHILSSAKYLHKELPVRIAHRIKGFRSLPFIIGCNPTILQVHELYIRAYHMLSDFPAIKDQETEARYSKLVKQLLDDHKDVVTMLAEGFRECRKHITDEALVRNFLDTTLTSRLGIRMLATHHIALHEDNPDFVGIICRRLSPKKIIEKWVDFARRLCEHQYGNSPRVRINGHVAARFPFIPLPLDYILPELLKNAMRATMESHLDTPYNVPDVVVTIANNDTDFVIRISDRGGGIPHSILDQVMDYHFSTAEQSAQDPRMSNLFNNITNSGPQSGPMHGFGFGLPTSRAYAAYLGGSLAIQSMQGIGTDGLWSVTILWVSCLGLTLRCKVTGSKVTMSSELNVPMGSPAPGGSDRLQDGGGMDYRDWVRRSYLELVTSNHHSVQALSWRKLYLSRAKLKASSRTSALLSGFAMVAMVEVQLEMQYNYPRFLLIAFSVCTTVLVAVHLFALLISTCILPNVEAVSNIHNLNSVSESPHERMHHYIELAWGFSTALGILLFLAEVVLLCWIKFLPVDSGAQSASVLAALKQNCSSPAVQPGHSGWQAALASTIIMVPVGLIFVVFTIHFYRSLVRHKTERHHQEIEELHKIKVQLDGHERGLQAV</sequence>
<evidence type="ECO:0000256" key="8">
    <source>
        <dbReference type="ARBA" id="ARBA00022840"/>
    </source>
</evidence>
<dbReference type="InterPro" id="IPR039028">
    <property type="entry name" value="BCKD/PDK"/>
</dbReference>
<dbReference type="SMART" id="SM00387">
    <property type="entry name" value="HATPase_c"/>
    <property type="match status" value="1"/>
</dbReference>
<evidence type="ECO:0000256" key="5">
    <source>
        <dbReference type="ARBA" id="ARBA00022692"/>
    </source>
</evidence>
<feature type="transmembrane region" description="Helical" evidence="13">
    <location>
        <begin position="648"/>
        <end position="673"/>
    </location>
</feature>
<comment type="subcellular location">
    <subcellularLocation>
        <location evidence="1">Membrane</location>
        <topology evidence="1">Multi-pass membrane protein</topology>
    </subcellularLocation>
    <subcellularLocation>
        <location evidence="12">Mitochondrion matrix</location>
    </subcellularLocation>
</comment>
<dbReference type="SUPFAM" id="SSF69012">
    <property type="entry name" value="alpha-ketoacid dehydrogenase kinase, N-terminal domain"/>
    <property type="match status" value="1"/>
</dbReference>
<feature type="transmembrane region" description="Helical" evidence="13">
    <location>
        <begin position="534"/>
        <end position="557"/>
    </location>
</feature>
<name>A0AA88Q3M6_9TELE</name>
<dbReference type="GO" id="GO:0005759">
    <property type="term" value="C:mitochondrial matrix"/>
    <property type="evidence" value="ECO:0007669"/>
    <property type="project" value="UniProtKB-SubCell"/>
</dbReference>
<organism evidence="15 16">
    <name type="scientific">Cirrhinus molitorella</name>
    <name type="common">mud carp</name>
    <dbReference type="NCBI Taxonomy" id="172907"/>
    <lineage>
        <taxon>Eukaryota</taxon>
        <taxon>Metazoa</taxon>
        <taxon>Chordata</taxon>
        <taxon>Craniata</taxon>
        <taxon>Vertebrata</taxon>
        <taxon>Euteleostomi</taxon>
        <taxon>Actinopterygii</taxon>
        <taxon>Neopterygii</taxon>
        <taxon>Teleostei</taxon>
        <taxon>Ostariophysi</taxon>
        <taxon>Cypriniformes</taxon>
        <taxon>Cyprinidae</taxon>
        <taxon>Labeoninae</taxon>
        <taxon>Labeonini</taxon>
        <taxon>Cirrhinus</taxon>
    </lineage>
</organism>
<evidence type="ECO:0000259" key="14">
    <source>
        <dbReference type="PROSITE" id="PS50109"/>
    </source>
</evidence>
<dbReference type="GO" id="GO:0016020">
    <property type="term" value="C:membrane"/>
    <property type="evidence" value="ECO:0007669"/>
    <property type="project" value="UniProtKB-SubCell"/>
</dbReference>
<dbReference type="InterPro" id="IPR003594">
    <property type="entry name" value="HATPase_dom"/>
</dbReference>
<comment type="caution">
    <text evidence="15">The sequence shown here is derived from an EMBL/GenBank/DDBJ whole genome shotgun (WGS) entry which is preliminary data.</text>
</comment>